<keyword evidence="2" id="KW-1133">Transmembrane helix</keyword>
<feature type="domain" description="EAL" evidence="3">
    <location>
        <begin position="353"/>
        <end position="604"/>
    </location>
</feature>
<dbReference type="Proteomes" id="UP000184387">
    <property type="component" value="Unassembled WGS sequence"/>
</dbReference>
<dbReference type="STRING" id="198092.SAMN02745194_01248"/>
<feature type="domain" description="GGDEF" evidence="4">
    <location>
        <begin position="189"/>
        <end position="344"/>
    </location>
</feature>
<protein>
    <submittedName>
        <fullName evidence="5">Diguanylate cyclase (GGDEF) domain-containing protein</fullName>
    </submittedName>
</protein>
<evidence type="ECO:0000259" key="3">
    <source>
        <dbReference type="PROSITE" id="PS50883"/>
    </source>
</evidence>
<dbReference type="PANTHER" id="PTHR44757">
    <property type="entry name" value="DIGUANYLATE CYCLASE DGCP"/>
    <property type="match status" value="1"/>
</dbReference>
<dbReference type="SMART" id="SM00267">
    <property type="entry name" value="GGDEF"/>
    <property type="match status" value="1"/>
</dbReference>
<dbReference type="OrthoDB" id="9814202at2"/>
<dbReference type="Gene3D" id="3.20.20.450">
    <property type="entry name" value="EAL domain"/>
    <property type="match status" value="1"/>
</dbReference>
<dbReference type="PROSITE" id="PS50883">
    <property type="entry name" value="EAL"/>
    <property type="match status" value="1"/>
</dbReference>
<organism evidence="5 6">
    <name type="scientific">Muricoccus roseus</name>
    <dbReference type="NCBI Taxonomy" id="198092"/>
    <lineage>
        <taxon>Bacteria</taxon>
        <taxon>Pseudomonadati</taxon>
        <taxon>Pseudomonadota</taxon>
        <taxon>Alphaproteobacteria</taxon>
        <taxon>Acetobacterales</taxon>
        <taxon>Roseomonadaceae</taxon>
        <taxon>Muricoccus</taxon>
    </lineage>
</organism>
<feature type="region of interest" description="Disordered" evidence="1">
    <location>
        <begin position="1"/>
        <end position="22"/>
    </location>
</feature>
<evidence type="ECO:0000256" key="2">
    <source>
        <dbReference type="SAM" id="Phobius"/>
    </source>
</evidence>
<dbReference type="InterPro" id="IPR035919">
    <property type="entry name" value="EAL_sf"/>
</dbReference>
<dbReference type="AlphaFoldDB" id="A0A1M6ER60"/>
<dbReference type="CDD" id="cd01948">
    <property type="entry name" value="EAL"/>
    <property type="match status" value="1"/>
</dbReference>
<feature type="transmembrane region" description="Helical" evidence="2">
    <location>
        <begin position="81"/>
        <end position="98"/>
    </location>
</feature>
<dbReference type="InterPro" id="IPR001633">
    <property type="entry name" value="EAL_dom"/>
</dbReference>
<dbReference type="InterPro" id="IPR052155">
    <property type="entry name" value="Biofilm_reg_signaling"/>
</dbReference>
<dbReference type="NCBIfam" id="TIGR00254">
    <property type="entry name" value="GGDEF"/>
    <property type="match status" value="1"/>
</dbReference>
<dbReference type="InterPro" id="IPR043128">
    <property type="entry name" value="Rev_trsase/Diguanyl_cyclase"/>
</dbReference>
<dbReference type="CDD" id="cd01949">
    <property type="entry name" value="GGDEF"/>
    <property type="match status" value="1"/>
</dbReference>
<dbReference type="EMBL" id="FQZF01000006">
    <property type="protein sequence ID" value="SHI87903.1"/>
    <property type="molecule type" value="Genomic_DNA"/>
</dbReference>
<dbReference type="InterPro" id="IPR000160">
    <property type="entry name" value="GGDEF_dom"/>
</dbReference>
<dbReference type="Gene3D" id="3.30.70.270">
    <property type="match status" value="1"/>
</dbReference>
<keyword evidence="2" id="KW-0812">Transmembrane</keyword>
<dbReference type="SUPFAM" id="SSF141868">
    <property type="entry name" value="EAL domain-like"/>
    <property type="match status" value="1"/>
</dbReference>
<reference evidence="5 6" key="1">
    <citation type="submission" date="2016-11" db="EMBL/GenBank/DDBJ databases">
        <authorList>
            <person name="Jaros S."/>
            <person name="Januszkiewicz K."/>
            <person name="Wedrychowicz H."/>
        </authorList>
    </citation>
    <scope>NUCLEOTIDE SEQUENCE [LARGE SCALE GENOMIC DNA]</scope>
    <source>
        <strain evidence="5 6">DSM 14916</strain>
    </source>
</reference>
<dbReference type="SUPFAM" id="SSF55073">
    <property type="entry name" value="Nucleotide cyclase"/>
    <property type="match status" value="1"/>
</dbReference>
<dbReference type="InterPro" id="IPR029787">
    <property type="entry name" value="Nucleotide_cyclase"/>
</dbReference>
<evidence type="ECO:0000313" key="6">
    <source>
        <dbReference type="Proteomes" id="UP000184387"/>
    </source>
</evidence>
<name>A0A1M6ER60_9PROT</name>
<keyword evidence="2" id="KW-0472">Membrane</keyword>
<feature type="region of interest" description="Disordered" evidence="1">
    <location>
        <begin position="42"/>
        <end position="69"/>
    </location>
</feature>
<dbReference type="Pfam" id="PF00990">
    <property type="entry name" value="GGDEF"/>
    <property type="match status" value="2"/>
</dbReference>
<sequence length="608" mass="65159">MRVSAASARTPLIEPGPRCPAPAARRNASLVIWAYSSGMLQPDQPHPRSAPDPPDPSRSAEAGTGRLGGWWRGLRPESRDLGLVGLGFTGAFLAALATDAFDQLYDFAHRHEDWELDEILAALLIMPFGFAAYAIRRLQDVRREMALRRQAEAEARQLAVHDALTGLPNRRSLADGLQRSLARARREGGAVAALMVDLDRFKPVNDLRGHAAGDRLLRMVAERLLGTTREVDLVARLGGDEFAIAGYFGSEQAPDALAAEGAAGAGGPEDAAEAASRLARRVVAALEEPFDLRDGAASVLVGASVGVALASEVEGGAEELLRRADLAMYRAKADGRACFRFFEPEMDTRIRHRAEMEAELRRAIAGDELVPHFQPLVALGAGRRIVGLEMLVRWPHPVRGMIPPAEFIPIAADTGLIVPMTERLLRQACRAALSWPDEISLAVNVSPIQLRDRALPSLVAAVLADSGLPARRLEIELTETGLVENFEMARDLLTELKALGVRLTLDDFGTGYSSLRHLQTLPFDQIKIDAGFVRSMAASPESGKIVAAVVGLGHSLGLPTVAEGVEDAATAAVLARMGCDIGQGWFFGAAVAEAEAGRLVRDRAALAS</sequence>
<dbReference type="Pfam" id="PF00563">
    <property type="entry name" value="EAL"/>
    <property type="match status" value="1"/>
</dbReference>
<gene>
    <name evidence="5" type="ORF">SAMN02745194_01248</name>
</gene>
<feature type="transmembrane region" description="Helical" evidence="2">
    <location>
        <begin position="118"/>
        <end position="135"/>
    </location>
</feature>
<proteinExistence type="predicted"/>
<dbReference type="PROSITE" id="PS50887">
    <property type="entry name" value="GGDEF"/>
    <property type="match status" value="1"/>
</dbReference>
<keyword evidence="6" id="KW-1185">Reference proteome</keyword>
<evidence type="ECO:0000259" key="4">
    <source>
        <dbReference type="PROSITE" id="PS50887"/>
    </source>
</evidence>
<evidence type="ECO:0000313" key="5">
    <source>
        <dbReference type="EMBL" id="SHI87903.1"/>
    </source>
</evidence>
<accession>A0A1M6ER60</accession>
<dbReference type="PANTHER" id="PTHR44757:SF2">
    <property type="entry name" value="BIOFILM ARCHITECTURE MAINTENANCE PROTEIN MBAA"/>
    <property type="match status" value="1"/>
</dbReference>
<evidence type="ECO:0000256" key="1">
    <source>
        <dbReference type="SAM" id="MobiDB-lite"/>
    </source>
</evidence>
<dbReference type="SMART" id="SM00052">
    <property type="entry name" value="EAL"/>
    <property type="match status" value="1"/>
</dbReference>